<protein>
    <submittedName>
        <fullName evidence="1">Uncharacterized protein</fullName>
    </submittedName>
</protein>
<dbReference type="AlphaFoldDB" id="A0A4Y2VTA5"/>
<dbReference type="Proteomes" id="UP000499080">
    <property type="component" value="Unassembled WGS sequence"/>
</dbReference>
<gene>
    <name evidence="1" type="ORF">AVEN_260859_1</name>
</gene>
<comment type="caution">
    <text evidence="1">The sequence shown here is derived from an EMBL/GenBank/DDBJ whole genome shotgun (WGS) entry which is preliminary data.</text>
</comment>
<accession>A0A4Y2VTA5</accession>
<sequence length="148" mass="16187">MPLNSLLYCLSNVNKYHPCKLYFGSILVFRWCTHTLLCWTSIYSESFPPAPQQFSRVESGASSSLIAHIPAATHFLRQSDVGSGCTCRFVSASISFRPLGKVLGKTAANCLSGTAVSREVCVHHPTAINSLRTSYAGVEKSDECIRPK</sequence>
<dbReference type="EMBL" id="BGPR01050945">
    <property type="protein sequence ID" value="GBO27911.1"/>
    <property type="molecule type" value="Genomic_DNA"/>
</dbReference>
<evidence type="ECO:0000313" key="2">
    <source>
        <dbReference type="Proteomes" id="UP000499080"/>
    </source>
</evidence>
<organism evidence="1 2">
    <name type="scientific">Araneus ventricosus</name>
    <name type="common">Orbweaver spider</name>
    <name type="synonym">Epeira ventricosa</name>
    <dbReference type="NCBI Taxonomy" id="182803"/>
    <lineage>
        <taxon>Eukaryota</taxon>
        <taxon>Metazoa</taxon>
        <taxon>Ecdysozoa</taxon>
        <taxon>Arthropoda</taxon>
        <taxon>Chelicerata</taxon>
        <taxon>Arachnida</taxon>
        <taxon>Araneae</taxon>
        <taxon>Araneomorphae</taxon>
        <taxon>Entelegynae</taxon>
        <taxon>Araneoidea</taxon>
        <taxon>Araneidae</taxon>
        <taxon>Araneus</taxon>
    </lineage>
</organism>
<keyword evidence="2" id="KW-1185">Reference proteome</keyword>
<reference evidence="1 2" key="1">
    <citation type="journal article" date="2019" name="Sci. Rep.">
        <title>Orb-weaving spider Araneus ventricosus genome elucidates the spidroin gene catalogue.</title>
        <authorList>
            <person name="Kono N."/>
            <person name="Nakamura H."/>
            <person name="Ohtoshi R."/>
            <person name="Moran D.A.P."/>
            <person name="Shinohara A."/>
            <person name="Yoshida Y."/>
            <person name="Fujiwara M."/>
            <person name="Mori M."/>
            <person name="Tomita M."/>
            <person name="Arakawa K."/>
        </authorList>
    </citation>
    <scope>NUCLEOTIDE SEQUENCE [LARGE SCALE GENOMIC DNA]</scope>
</reference>
<name>A0A4Y2VTA5_ARAVE</name>
<proteinExistence type="predicted"/>
<evidence type="ECO:0000313" key="1">
    <source>
        <dbReference type="EMBL" id="GBO27911.1"/>
    </source>
</evidence>